<dbReference type="Gene3D" id="3.90.1480.20">
    <property type="entry name" value="Glycosyl transferase family 29"/>
    <property type="match status" value="1"/>
</dbReference>
<feature type="chain" id="PRO_5041941430" evidence="11">
    <location>
        <begin position="16"/>
        <end position="297"/>
    </location>
</feature>
<keyword evidence="9" id="KW-0472">Membrane</keyword>
<dbReference type="InterPro" id="IPR038578">
    <property type="entry name" value="GT29-like_sf"/>
</dbReference>
<keyword evidence="5" id="KW-0812">Transmembrane</keyword>
<dbReference type="EMBL" id="JAQMWT010000348">
    <property type="protein sequence ID" value="KAJ8603592.1"/>
    <property type="molecule type" value="Genomic_DNA"/>
</dbReference>
<comment type="similarity">
    <text evidence="2">Belongs to the glycosyltransferase 29 family.</text>
</comment>
<dbReference type="Proteomes" id="UP001230188">
    <property type="component" value="Unassembled WGS sequence"/>
</dbReference>
<keyword evidence="4" id="KW-0808">Transferase</keyword>
<dbReference type="InterPro" id="IPR001675">
    <property type="entry name" value="Glyco_trans_29"/>
</dbReference>
<evidence type="ECO:0000256" key="3">
    <source>
        <dbReference type="ARBA" id="ARBA00022676"/>
    </source>
</evidence>
<dbReference type="PANTHER" id="PTHR11987">
    <property type="entry name" value="ALPHA-2,8-SIALYLTRANSFERASE"/>
    <property type="match status" value="1"/>
</dbReference>
<proteinExistence type="inferred from homology"/>
<keyword evidence="7" id="KW-1133">Transmembrane helix</keyword>
<dbReference type="GO" id="GO:0003828">
    <property type="term" value="F:alpha-N-acetylneuraminate alpha-2,8-sialyltransferase activity"/>
    <property type="evidence" value="ECO:0007669"/>
    <property type="project" value="TreeGrafter"/>
</dbReference>
<evidence type="ECO:0000256" key="4">
    <source>
        <dbReference type="ARBA" id="ARBA00022679"/>
    </source>
</evidence>
<evidence type="ECO:0000256" key="1">
    <source>
        <dbReference type="ARBA" id="ARBA00004323"/>
    </source>
</evidence>
<keyword evidence="8" id="KW-0333">Golgi apparatus</keyword>
<dbReference type="InterPro" id="IPR050943">
    <property type="entry name" value="Glycosyltr_29_Sialyltrsf"/>
</dbReference>
<keyword evidence="3" id="KW-0328">Glycosyltransferase</keyword>
<keyword evidence="10" id="KW-0325">Glycoprotein</keyword>
<feature type="signal peptide" evidence="11">
    <location>
        <begin position="1"/>
        <end position="15"/>
    </location>
</feature>
<dbReference type="PANTHER" id="PTHR11987:SF53">
    <property type="entry name" value="ALPHA-2,8-SIALYLTRANSFERASE 8F-LIKE"/>
    <property type="match status" value="1"/>
</dbReference>
<evidence type="ECO:0000256" key="5">
    <source>
        <dbReference type="ARBA" id="ARBA00022692"/>
    </source>
</evidence>
<dbReference type="GO" id="GO:0000139">
    <property type="term" value="C:Golgi membrane"/>
    <property type="evidence" value="ECO:0007669"/>
    <property type="project" value="UniProtKB-SubCell"/>
</dbReference>
<sequence>MLFFVFVNAAAEAAGCSDSVCGRYCTAAHKCYRSSKCAGVGVACAASLNRSRHVRGLVLGLKDARPQLGTCAVVSSSDALLGRDLGPRIDACDEVFRINMAPVTGFERAVGATTTFAVTNAPSWLHPNEFVNRTVLRRDYFDSGHKRPVVFVQDPLVASESVKCGFKHTANAYRLKASAALRACTKLGGFRCILMNRTVVDAAWRVFCAAVVATRSKSLAPSTGLVAVVEAATRCRRLVLFGFGNPTRKGHYYAPARRVGPELHGAVETAVFRIWQQADPARFEMSTSEEERRRRTT</sequence>
<evidence type="ECO:0000313" key="13">
    <source>
        <dbReference type="Proteomes" id="UP001230188"/>
    </source>
</evidence>
<evidence type="ECO:0000256" key="2">
    <source>
        <dbReference type="ARBA" id="ARBA00006003"/>
    </source>
</evidence>
<comment type="subcellular location">
    <subcellularLocation>
        <location evidence="1">Golgi apparatus membrane</location>
        <topology evidence="1">Single-pass type II membrane protein</topology>
    </subcellularLocation>
</comment>
<evidence type="ECO:0000256" key="6">
    <source>
        <dbReference type="ARBA" id="ARBA00022968"/>
    </source>
</evidence>
<evidence type="ECO:0000256" key="8">
    <source>
        <dbReference type="ARBA" id="ARBA00023034"/>
    </source>
</evidence>
<evidence type="ECO:0000256" key="10">
    <source>
        <dbReference type="ARBA" id="ARBA00023180"/>
    </source>
</evidence>
<name>A0AAD7XIY7_9STRA</name>
<dbReference type="GO" id="GO:0009311">
    <property type="term" value="P:oligosaccharide metabolic process"/>
    <property type="evidence" value="ECO:0007669"/>
    <property type="project" value="TreeGrafter"/>
</dbReference>
<accession>A0AAD7XIY7</accession>
<dbReference type="AlphaFoldDB" id="A0AAD7XIY7"/>
<keyword evidence="11" id="KW-0732">Signal</keyword>
<comment type="caution">
    <text evidence="12">The sequence shown here is derived from an EMBL/GenBank/DDBJ whole genome shotgun (WGS) entry which is preliminary data.</text>
</comment>
<evidence type="ECO:0000256" key="11">
    <source>
        <dbReference type="SAM" id="SignalP"/>
    </source>
</evidence>
<reference evidence="12" key="1">
    <citation type="submission" date="2023-01" db="EMBL/GenBank/DDBJ databases">
        <title>Metagenome sequencing of chrysophaentin producing Chrysophaeum taylorii.</title>
        <authorList>
            <person name="Davison J."/>
            <person name="Bewley C."/>
        </authorList>
    </citation>
    <scope>NUCLEOTIDE SEQUENCE</scope>
    <source>
        <strain evidence="12">NIES-1699</strain>
    </source>
</reference>
<keyword evidence="13" id="KW-1185">Reference proteome</keyword>
<dbReference type="GO" id="GO:0006491">
    <property type="term" value="P:N-glycan processing"/>
    <property type="evidence" value="ECO:0007669"/>
    <property type="project" value="TreeGrafter"/>
</dbReference>
<organism evidence="12 13">
    <name type="scientific">Chrysophaeum taylorii</name>
    <dbReference type="NCBI Taxonomy" id="2483200"/>
    <lineage>
        <taxon>Eukaryota</taxon>
        <taxon>Sar</taxon>
        <taxon>Stramenopiles</taxon>
        <taxon>Ochrophyta</taxon>
        <taxon>Pelagophyceae</taxon>
        <taxon>Pelagomonadales</taxon>
        <taxon>Pelagomonadaceae</taxon>
        <taxon>Chrysophaeum</taxon>
    </lineage>
</organism>
<protein>
    <submittedName>
        <fullName evidence="12">Uncharacterized protein</fullName>
    </submittedName>
</protein>
<keyword evidence="6" id="KW-0735">Signal-anchor</keyword>
<evidence type="ECO:0000256" key="7">
    <source>
        <dbReference type="ARBA" id="ARBA00022989"/>
    </source>
</evidence>
<gene>
    <name evidence="12" type="ORF">CTAYLR_004839</name>
</gene>
<evidence type="ECO:0000313" key="12">
    <source>
        <dbReference type="EMBL" id="KAJ8603592.1"/>
    </source>
</evidence>
<evidence type="ECO:0000256" key="9">
    <source>
        <dbReference type="ARBA" id="ARBA00023136"/>
    </source>
</evidence>
<dbReference type="Pfam" id="PF00777">
    <property type="entry name" value="Glyco_transf_29"/>
    <property type="match status" value="1"/>
</dbReference>